<name>A0A644V035_9ZZZZ</name>
<dbReference type="EMBL" id="VSSQ01000191">
    <property type="protein sequence ID" value="MPL84564.1"/>
    <property type="molecule type" value="Genomic_DNA"/>
</dbReference>
<gene>
    <name evidence="1" type="ORF">SDC9_30529</name>
</gene>
<evidence type="ECO:0000313" key="1">
    <source>
        <dbReference type="EMBL" id="MPL84564.1"/>
    </source>
</evidence>
<organism evidence="1">
    <name type="scientific">bioreactor metagenome</name>
    <dbReference type="NCBI Taxonomy" id="1076179"/>
    <lineage>
        <taxon>unclassified sequences</taxon>
        <taxon>metagenomes</taxon>
        <taxon>ecological metagenomes</taxon>
    </lineage>
</organism>
<dbReference type="AlphaFoldDB" id="A0A644V035"/>
<comment type="caution">
    <text evidence="1">The sequence shown here is derived from an EMBL/GenBank/DDBJ whole genome shotgun (WGS) entry which is preliminary data.</text>
</comment>
<reference evidence="1" key="1">
    <citation type="submission" date="2019-08" db="EMBL/GenBank/DDBJ databases">
        <authorList>
            <person name="Kucharzyk K."/>
            <person name="Murdoch R.W."/>
            <person name="Higgins S."/>
            <person name="Loffler F."/>
        </authorList>
    </citation>
    <scope>NUCLEOTIDE SEQUENCE</scope>
</reference>
<sequence length="137" mass="15598">MKTKKIIILLMLFVAILGFTMTTVTSADAASKTVGIKSHPNYGTSKYIGKGDYAFTYYNKKYSAQAGKSRYLSISIVNNNYYPYTKYYKMTKTKVYFKTTAGKILVKNYKANKYGSVSKVVPKSMNPYKAIVYYKKK</sequence>
<accession>A0A644V035</accession>
<proteinExistence type="predicted"/>
<protein>
    <submittedName>
        <fullName evidence="1">Uncharacterized protein</fullName>
    </submittedName>
</protein>